<keyword evidence="2" id="KW-1185">Reference proteome</keyword>
<dbReference type="AlphaFoldDB" id="A0A7Z0LWZ4"/>
<organism evidence="1 2">
    <name type="scientific">Vreelandella glaciei</name>
    <dbReference type="NCBI Taxonomy" id="186761"/>
    <lineage>
        <taxon>Bacteria</taxon>
        <taxon>Pseudomonadati</taxon>
        <taxon>Pseudomonadota</taxon>
        <taxon>Gammaproteobacteria</taxon>
        <taxon>Oceanospirillales</taxon>
        <taxon>Halomonadaceae</taxon>
        <taxon>Vreelandella</taxon>
    </lineage>
</organism>
<proteinExistence type="predicted"/>
<reference evidence="1 2" key="1">
    <citation type="journal article" date="2003" name="Extremophiles">
        <title>Halomonas glaciei sp. nov. isolated from fast ice of Adelie Land, Antarctica.</title>
        <authorList>
            <person name="Reddy G.S."/>
            <person name="Raghavan P.U."/>
            <person name="Sarita N.B."/>
            <person name="Prakash J.S."/>
            <person name="Nagesh N."/>
            <person name="Delille D."/>
            <person name="Shivaji S."/>
        </authorList>
    </citation>
    <scope>NUCLEOTIDE SEQUENCE [LARGE SCALE GENOMIC DNA]</scope>
    <source>
        <strain evidence="1 2">DD39</strain>
    </source>
</reference>
<accession>A0A7Z0LWZ4</accession>
<evidence type="ECO:0000313" key="1">
    <source>
        <dbReference type="EMBL" id="NYS80111.1"/>
    </source>
</evidence>
<name>A0A7Z0LWZ4_9GAMM</name>
<gene>
    <name evidence="1" type="ORF">HZS80_20820</name>
</gene>
<evidence type="ECO:0000313" key="2">
    <source>
        <dbReference type="Proteomes" id="UP000526892"/>
    </source>
</evidence>
<comment type="caution">
    <text evidence="1">The sequence shown here is derived from an EMBL/GenBank/DDBJ whole genome shotgun (WGS) entry which is preliminary data.</text>
</comment>
<sequence length="48" mass="5339">MQRCPSVLPLLTTGTGEDVTLTMREWAAEYHRCAIRHNGLVDVLEGTP</sequence>
<protein>
    <submittedName>
        <fullName evidence="1">Uncharacterized protein</fullName>
    </submittedName>
</protein>
<dbReference type="EMBL" id="JACCDE010000042">
    <property type="protein sequence ID" value="NYS80111.1"/>
    <property type="molecule type" value="Genomic_DNA"/>
</dbReference>
<dbReference type="Proteomes" id="UP000526892">
    <property type="component" value="Unassembled WGS sequence"/>
</dbReference>